<dbReference type="Pfam" id="PF11625">
    <property type="entry name" value="DUF3253"/>
    <property type="match status" value="1"/>
</dbReference>
<dbReference type="RefSeq" id="WP_244376892.1">
    <property type="nucleotide sequence ID" value="NZ_CP083239.1"/>
</dbReference>
<dbReference type="KEGG" id="apol:K9D25_17475"/>
<sequence length="97" mass="10058">MTDNPTRPSEEAVEAAILAVAGQPGAARTVTPEEIARSVATGTDWQSLLPSVRRGALRLAEAGRLVLYRKGKPVAPADLRGVYRLGLPPSGDGATAP</sequence>
<name>A0A9E7A0Y1_9HYPH</name>
<dbReference type="Proteomes" id="UP000831684">
    <property type="component" value="Chromosome"/>
</dbReference>
<protein>
    <submittedName>
        <fullName evidence="1">DUF3253 domain-containing protein</fullName>
    </submittedName>
</protein>
<dbReference type="AlphaFoldDB" id="A0A9E7A0Y1"/>
<evidence type="ECO:0000313" key="1">
    <source>
        <dbReference type="EMBL" id="UOK70498.1"/>
    </source>
</evidence>
<dbReference type="Gene3D" id="1.10.10.10">
    <property type="entry name" value="Winged helix-like DNA-binding domain superfamily/Winged helix DNA-binding domain"/>
    <property type="match status" value="1"/>
</dbReference>
<evidence type="ECO:0000313" key="2">
    <source>
        <dbReference type="Proteomes" id="UP000831684"/>
    </source>
</evidence>
<dbReference type="InterPro" id="IPR036390">
    <property type="entry name" value="WH_DNA-bd_sf"/>
</dbReference>
<dbReference type="SUPFAM" id="SSF46785">
    <property type="entry name" value="Winged helix' DNA-binding domain"/>
    <property type="match status" value="1"/>
</dbReference>
<proteinExistence type="predicted"/>
<gene>
    <name evidence="1" type="ORF">K9D25_17475</name>
</gene>
<dbReference type="InterPro" id="IPR021660">
    <property type="entry name" value="DUF3253"/>
</dbReference>
<dbReference type="InterPro" id="IPR036388">
    <property type="entry name" value="WH-like_DNA-bd_sf"/>
</dbReference>
<accession>A0A9E7A0Y1</accession>
<reference evidence="1" key="1">
    <citation type="submission" date="2021-09" db="EMBL/GenBank/DDBJ databases">
        <title>Network and meta-omics reveal the key degrader and cooperation patterns in an efficient 1,4-dioxane-degrading microbial community.</title>
        <authorList>
            <person name="Dai C."/>
        </authorList>
    </citation>
    <scope>NUCLEOTIDE SEQUENCE</scope>
    <source>
        <strain evidence="1">ZM13</strain>
    </source>
</reference>
<organism evidence="1 2">
    <name type="scientific">Ancylobacter polymorphus</name>
    <dbReference type="NCBI Taxonomy" id="223390"/>
    <lineage>
        <taxon>Bacteria</taxon>
        <taxon>Pseudomonadati</taxon>
        <taxon>Pseudomonadota</taxon>
        <taxon>Alphaproteobacteria</taxon>
        <taxon>Hyphomicrobiales</taxon>
        <taxon>Xanthobacteraceae</taxon>
        <taxon>Ancylobacter</taxon>
    </lineage>
</organism>
<dbReference type="EMBL" id="CP083239">
    <property type="protein sequence ID" value="UOK70498.1"/>
    <property type="molecule type" value="Genomic_DNA"/>
</dbReference>